<sequence>MALRRAGLLLLALLLPPVGTVRAEEIPATGGDYGGAGLIETRNARFREDGTLEAGTALRHQRRFWFVNFQALPFLETTFRLTERLDGTTGRGMTTDRAFDLKLRLLPESDTTPAVAVGFQDIIGTGIYAGEYIVASKRWHGFDLSAGLGWGRAGSGGEWTSPLALLDDRFRDRPRDVGRGGTLRRNWFRGADVAPFAGVEWSVQALETPWGPVEGLRAKLEWSGDALRDERGGYPARRTGLSGEAASRVNLGLQWSNDWLDAGLHWVHGTDLLLRLSLRLNPDDPPARPLPAPPPLPRRPAPAALSPEAEAEAVFAALEAAGFQPVAYHRAGMVAEIALAGGRFREFPQVASRVLRATQAVLPPGVEMLRLRWWQAGAETGVLEIPRAALEGAAWHRASAEEAWLGATLMPATGDLAPGAARPGGVDWSWGIAPTLGLSLGDPSRTLRWQAGLAAGGRVGLGPEVLGGGWALAGSVRQALLGNLSGGLPSDSLLPRVRSEEAAYAREGRTALATLYAERIWNLAPDWLARASAGYLEPMFGGLSGEVLWRPREKPWALGLDLAWVAQRDFDQKLGFQGYSVATGHLSLYADLPVWNLYGVVRAGRYLAGDWGATLELGRRFDSGIEVGGFATLTNVSAARFGEGSFDKGVYVRVPLALFGRESAERGGVVVRPVQRDGGQRLAVDNPLWEVSREGRAEALRRGVPGFSR</sequence>
<gene>
    <name evidence="3" type="ORF">CR165_08300</name>
</gene>
<protein>
    <recommendedName>
        <fullName evidence="5">YjbH domain-containing protein</fullName>
    </recommendedName>
</protein>
<keyword evidence="2" id="KW-0732">Signal</keyword>
<feature type="compositionally biased region" description="Pro residues" evidence="1">
    <location>
        <begin position="287"/>
        <end position="300"/>
    </location>
</feature>
<name>A0A2U1V5J9_9PROT</name>
<accession>A0A2U1V5J9</accession>
<keyword evidence="4" id="KW-1185">Reference proteome</keyword>
<organism evidence="3 4">
    <name type="scientific">Teichococcus aestuarii</name>
    <dbReference type="NCBI Taxonomy" id="568898"/>
    <lineage>
        <taxon>Bacteria</taxon>
        <taxon>Pseudomonadati</taxon>
        <taxon>Pseudomonadota</taxon>
        <taxon>Alphaproteobacteria</taxon>
        <taxon>Acetobacterales</taxon>
        <taxon>Roseomonadaceae</taxon>
        <taxon>Roseomonas</taxon>
    </lineage>
</organism>
<dbReference type="OrthoDB" id="19542at2"/>
<feature type="region of interest" description="Disordered" evidence="1">
    <location>
        <begin position="285"/>
        <end position="304"/>
    </location>
</feature>
<evidence type="ECO:0000313" key="4">
    <source>
        <dbReference type="Proteomes" id="UP000245048"/>
    </source>
</evidence>
<evidence type="ECO:0000256" key="2">
    <source>
        <dbReference type="SAM" id="SignalP"/>
    </source>
</evidence>
<dbReference type="EMBL" id="PDOA01000004">
    <property type="protein sequence ID" value="PWC29175.1"/>
    <property type="molecule type" value="Genomic_DNA"/>
</dbReference>
<dbReference type="Proteomes" id="UP000245048">
    <property type="component" value="Unassembled WGS sequence"/>
</dbReference>
<feature type="signal peptide" evidence="2">
    <location>
        <begin position="1"/>
        <end position="23"/>
    </location>
</feature>
<evidence type="ECO:0008006" key="5">
    <source>
        <dbReference type="Google" id="ProtNLM"/>
    </source>
</evidence>
<dbReference type="InterPro" id="IPR010344">
    <property type="entry name" value="YbjH"/>
</dbReference>
<evidence type="ECO:0000313" key="3">
    <source>
        <dbReference type="EMBL" id="PWC29175.1"/>
    </source>
</evidence>
<feature type="chain" id="PRO_5015726182" description="YjbH domain-containing protein" evidence="2">
    <location>
        <begin position="24"/>
        <end position="709"/>
    </location>
</feature>
<proteinExistence type="predicted"/>
<dbReference type="Pfam" id="PF06082">
    <property type="entry name" value="YjbH"/>
    <property type="match status" value="1"/>
</dbReference>
<reference evidence="4" key="1">
    <citation type="submission" date="2017-10" db="EMBL/GenBank/DDBJ databases">
        <authorList>
            <person name="Toshchakov S.V."/>
            <person name="Goeva M.A."/>
        </authorList>
    </citation>
    <scope>NUCLEOTIDE SEQUENCE [LARGE SCALE GENOMIC DNA]</scope>
    <source>
        <strain evidence="4">JR1/69-1-13</strain>
    </source>
</reference>
<comment type="caution">
    <text evidence="3">The sequence shown here is derived from an EMBL/GenBank/DDBJ whole genome shotgun (WGS) entry which is preliminary data.</text>
</comment>
<dbReference type="AlphaFoldDB" id="A0A2U1V5J9"/>
<dbReference type="RefSeq" id="WP_109516513.1">
    <property type="nucleotide sequence ID" value="NZ_PDOA01000004.1"/>
</dbReference>
<evidence type="ECO:0000256" key="1">
    <source>
        <dbReference type="SAM" id="MobiDB-lite"/>
    </source>
</evidence>